<dbReference type="AlphaFoldDB" id="A0A163QM89"/>
<dbReference type="STRING" id="43678.OJAG_31570"/>
<keyword evidence="4" id="KW-0255">Endonuclease</keyword>
<dbReference type="SUPFAM" id="SSF143100">
    <property type="entry name" value="TTHA1013/TTHA0281-like"/>
    <property type="match status" value="1"/>
</dbReference>
<keyword evidence="3" id="KW-0540">Nuclease</keyword>
<dbReference type="Gene3D" id="3.30.160.250">
    <property type="match status" value="1"/>
</dbReference>
<dbReference type="GO" id="GO:0016787">
    <property type="term" value="F:hydrolase activity"/>
    <property type="evidence" value="ECO:0007669"/>
    <property type="project" value="UniProtKB-KW"/>
</dbReference>
<keyword evidence="11" id="KW-1185">Reference proteome</keyword>
<evidence type="ECO:0000256" key="5">
    <source>
        <dbReference type="ARBA" id="ARBA00022801"/>
    </source>
</evidence>
<dbReference type="EMBL" id="MAQA01000030">
    <property type="protein sequence ID" value="OCI30712.1"/>
    <property type="molecule type" value="Genomic_DNA"/>
</dbReference>
<dbReference type="RefSeq" id="WP_082849130.1">
    <property type="nucleotide sequence ID" value="NZ_LRIE01000081.1"/>
</dbReference>
<evidence type="ECO:0000313" key="11">
    <source>
        <dbReference type="Proteomes" id="UP000093412"/>
    </source>
</evidence>
<evidence type="ECO:0000256" key="6">
    <source>
        <dbReference type="ARBA" id="ARBA00022884"/>
    </source>
</evidence>
<comment type="caution">
    <text evidence="8">The sequence shown here is derived from an EMBL/GenBank/DDBJ whole genome shotgun (WGS) entry which is preliminary data.</text>
</comment>
<sequence length="201" mass="22069">MPKPQKYRDVIKALKANGWVLLRDGKGSHELWGLPDESQKASIPRHGEVSAGIVGQTDQEARPGPAELAMKGASIMSSTTYQAQVRRDGRWWFVYVPELDTAGQARTLSEARDVAQEVIGLYLDIEPETVSVELEIELPEAARELWTVAAEREAEARAAVAAAAAMRREAIRKMTHDGISQADCARALGISQQRVSQLIHS</sequence>
<dbReference type="InterPro" id="IPR038570">
    <property type="entry name" value="HicA_sf"/>
</dbReference>
<evidence type="ECO:0000256" key="4">
    <source>
        <dbReference type="ARBA" id="ARBA00022759"/>
    </source>
</evidence>
<name>A0A163QM89_9CELL</name>
<reference evidence="8 10" key="1">
    <citation type="submission" date="2016-01" db="EMBL/GenBank/DDBJ databases">
        <title>Genome sequence of Oerskovia enterophila VJag, an agar and cellulose degrading bacterium.</title>
        <authorList>
            <person name="Poehlein A."/>
            <person name="Jag V."/>
            <person name="Bengelsdorf F."/>
            <person name="Duerre P."/>
            <person name="Daniel R."/>
        </authorList>
    </citation>
    <scope>NUCLEOTIDE SEQUENCE [LARGE SCALE GENOMIC DNA]</scope>
    <source>
        <strain evidence="8 10">VJag</strain>
    </source>
</reference>
<dbReference type="OrthoDB" id="5772641at2"/>
<reference evidence="9 11" key="2">
    <citation type="submission" date="2016-06" db="EMBL/GenBank/DDBJ databases">
        <title>Genome sequence of Oerskovia enterophila DSM 43852.</title>
        <authorList>
            <person name="Poehlein A."/>
            <person name="Jag V."/>
            <person name="Bengelsdorf F.R."/>
            <person name="Daniel R."/>
            <person name="Duerre P."/>
        </authorList>
    </citation>
    <scope>NUCLEOTIDE SEQUENCE [LARGE SCALE GENOMIC DNA]</scope>
    <source>
        <strain evidence="9 11">DSM 43852</strain>
    </source>
</reference>
<dbReference type="SUPFAM" id="SSF54786">
    <property type="entry name" value="YcfA/nrd intein domain"/>
    <property type="match status" value="1"/>
</dbReference>
<dbReference type="PATRIC" id="fig|43678.3.peg.3315"/>
<evidence type="ECO:0000256" key="2">
    <source>
        <dbReference type="ARBA" id="ARBA00022649"/>
    </source>
</evidence>
<evidence type="ECO:0000256" key="1">
    <source>
        <dbReference type="ARBA" id="ARBA00006620"/>
    </source>
</evidence>
<accession>A0A163QM89</accession>
<keyword evidence="6" id="KW-0694">RNA-binding</keyword>
<dbReference type="EMBL" id="LRIE01000081">
    <property type="protein sequence ID" value="KZM34325.1"/>
    <property type="molecule type" value="Genomic_DNA"/>
</dbReference>
<evidence type="ECO:0000313" key="10">
    <source>
        <dbReference type="Proteomes" id="UP000076447"/>
    </source>
</evidence>
<dbReference type="Gene3D" id="3.30.920.30">
    <property type="entry name" value="Hypothetical protein"/>
    <property type="match status" value="1"/>
</dbReference>
<keyword evidence="2" id="KW-1277">Toxin-antitoxin system</keyword>
<dbReference type="InterPro" id="IPR012933">
    <property type="entry name" value="HicA_mRNA_interferase"/>
</dbReference>
<evidence type="ECO:0000313" key="8">
    <source>
        <dbReference type="EMBL" id="KZM34325.1"/>
    </source>
</evidence>
<evidence type="ECO:0000256" key="7">
    <source>
        <dbReference type="ARBA" id="ARBA00023016"/>
    </source>
</evidence>
<comment type="similarity">
    <text evidence="1">Belongs to the HicA mRNA interferase family.</text>
</comment>
<evidence type="ECO:0000313" key="9">
    <source>
        <dbReference type="EMBL" id="OCI30712.1"/>
    </source>
</evidence>
<dbReference type="InterPro" id="IPR035069">
    <property type="entry name" value="TTHA1013/TTHA0281-like"/>
</dbReference>
<dbReference type="GO" id="GO:0003729">
    <property type="term" value="F:mRNA binding"/>
    <property type="evidence" value="ECO:0007669"/>
    <property type="project" value="InterPro"/>
</dbReference>
<gene>
    <name evidence="9" type="ORF">OERS_25820</name>
    <name evidence="8" type="ORF">OJAG_31570</name>
</gene>
<dbReference type="Proteomes" id="UP000093412">
    <property type="component" value="Unassembled WGS sequence"/>
</dbReference>
<dbReference type="GO" id="GO:0004519">
    <property type="term" value="F:endonuclease activity"/>
    <property type="evidence" value="ECO:0007669"/>
    <property type="project" value="UniProtKB-KW"/>
</dbReference>
<organism evidence="8 10">
    <name type="scientific">Oerskovia enterophila</name>
    <dbReference type="NCBI Taxonomy" id="43678"/>
    <lineage>
        <taxon>Bacteria</taxon>
        <taxon>Bacillati</taxon>
        <taxon>Actinomycetota</taxon>
        <taxon>Actinomycetes</taxon>
        <taxon>Micrococcales</taxon>
        <taxon>Cellulomonadaceae</taxon>
        <taxon>Oerskovia</taxon>
    </lineage>
</organism>
<dbReference type="Proteomes" id="UP000076447">
    <property type="component" value="Unassembled WGS sequence"/>
</dbReference>
<keyword evidence="7" id="KW-0346">Stress response</keyword>
<protein>
    <submittedName>
        <fullName evidence="8">YcfA-like protein</fullName>
    </submittedName>
</protein>
<keyword evidence="5" id="KW-0378">Hydrolase</keyword>
<proteinExistence type="inferred from homology"/>
<evidence type="ECO:0000256" key="3">
    <source>
        <dbReference type="ARBA" id="ARBA00022722"/>
    </source>
</evidence>
<dbReference type="Pfam" id="PF07927">
    <property type="entry name" value="HicA_toxin"/>
    <property type="match status" value="1"/>
</dbReference>